<dbReference type="RefSeq" id="WP_089772099.1">
    <property type="nucleotide sequence ID" value="NZ_FNTX01000001.1"/>
</dbReference>
<reference evidence="3" key="1">
    <citation type="submission" date="2016-10" db="EMBL/GenBank/DDBJ databases">
        <authorList>
            <person name="Varghese N."/>
            <person name="Submissions S."/>
        </authorList>
    </citation>
    <scope>NUCLEOTIDE SEQUENCE [LARGE SCALE GENOMIC DNA]</scope>
    <source>
        <strain evidence="3">DSM 21368</strain>
    </source>
</reference>
<dbReference type="OrthoDB" id="2518538at2"/>
<evidence type="ECO:0000313" key="2">
    <source>
        <dbReference type="EMBL" id="SED96435.1"/>
    </source>
</evidence>
<feature type="region of interest" description="Disordered" evidence="1">
    <location>
        <begin position="185"/>
        <end position="205"/>
    </location>
</feature>
<protein>
    <recommendedName>
        <fullName evidence="4">DUF2961 domain-containing protein</fullName>
    </recommendedName>
</protein>
<organism evidence="2 3">
    <name type="scientific">Ruania alba</name>
    <dbReference type="NCBI Taxonomy" id="648782"/>
    <lineage>
        <taxon>Bacteria</taxon>
        <taxon>Bacillati</taxon>
        <taxon>Actinomycetota</taxon>
        <taxon>Actinomycetes</taxon>
        <taxon>Micrococcales</taxon>
        <taxon>Ruaniaceae</taxon>
        <taxon>Ruania</taxon>
    </lineage>
</organism>
<dbReference type="AlphaFoldDB" id="A0A1H5EZ82"/>
<dbReference type="Gene3D" id="2.60.120.1390">
    <property type="match status" value="1"/>
</dbReference>
<keyword evidence="3" id="KW-1185">Reference proteome</keyword>
<dbReference type="Proteomes" id="UP000199220">
    <property type="component" value="Unassembled WGS sequence"/>
</dbReference>
<dbReference type="STRING" id="648782.SAMN04488554_1181"/>
<dbReference type="EMBL" id="FNTX01000001">
    <property type="protein sequence ID" value="SED96435.1"/>
    <property type="molecule type" value="Genomic_DNA"/>
</dbReference>
<accession>A0A1H5EZ82</accession>
<sequence>MSTHPVRYGSYGSSLRDLPRLRDHRRLRVSSWDQTGGNDDRLTVRSGEARTLADITGAGSINHIWITVAPAAGDGPDSKDKDYLRKLVLRIFWDGAETPSVLVPLGDFFGVGHARTVNFASLPLQMSPENGKGLNSFFQMPFADGARLEITSECEQDVYFYYYIDYDAFDELEDGLGRFHASWNRENPTDGTSEEGRSNAEHLFGGENTTGAGNYTILETTGRGHFVGCVLNVTNLRHTSEWNWYGEGDDMIFVDGESWPPSLHGTGTEDYFNTAWCPSQSYSSLYHGITLPGGENWSGQISLYRFHIEDPVTFRESIRVTIEHGHDNRRSDDLSSTAYWYQAEPATHLSLPPVADRLPRLG</sequence>
<proteinExistence type="predicted"/>
<evidence type="ECO:0000256" key="1">
    <source>
        <dbReference type="SAM" id="MobiDB-lite"/>
    </source>
</evidence>
<name>A0A1H5EZ82_9MICO</name>
<dbReference type="InterPro" id="IPR021345">
    <property type="entry name" value="DUF2961"/>
</dbReference>
<gene>
    <name evidence="2" type="ORF">SAMN04488554_1181</name>
</gene>
<dbReference type="Pfam" id="PF11175">
    <property type="entry name" value="DUF2961"/>
    <property type="match status" value="1"/>
</dbReference>
<evidence type="ECO:0000313" key="3">
    <source>
        <dbReference type="Proteomes" id="UP000199220"/>
    </source>
</evidence>
<evidence type="ECO:0008006" key="4">
    <source>
        <dbReference type="Google" id="ProtNLM"/>
    </source>
</evidence>